<dbReference type="Pfam" id="PF08747">
    <property type="entry name" value="BrxB"/>
    <property type="match status" value="1"/>
</dbReference>
<sequence length="199" mass="23255">MHLLHLIVLFEGIAMNHIIYQLNEVTKRFSDEVFLSNHGLSNEVGIHVFCYDPKEEMRVSSFFSDLIQTGNQSFHLKECDLYRIFLQICEEKRILKSIPSMEKKKGSEYLLKQLQKAISPEDFVKKMQYAPHEHGDILLITGVGKVYPFMRSHNILDNLQHIFSDIPVVLLYPGTYNGQELSLFDEFQDGNYYRAFNMI</sequence>
<dbReference type="STRING" id="411473.RUMCAL_00046"/>
<dbReference type="PATRIC" id="fig|411473.3.peg.43"/>
<evidence type="ECO:0000313" key="1">
    <source>
        <dbReference type="EMBL" id="ERJ97566.1"/>
    </source>
</evidence>
<organism evidence="1 2">
    <name type="scientific">Ruminococcus callidus ATCC 27760</name>
    <dbReference type="NCBI Taxonomy" id="411473"/>
    <lineage>
        <taxon>Bacteria</taxon>
        <taxon>Bacillati</taxon>
        <taxon>Bacillota</taxon>
        <taxon>Clostridia</taxon>
        <taxon>Eubacteriales</taxon>
        <taxon>Oscillospiraceae</taxon>
        <taxon>Ruminococcus</taxon>
    </lineage>
</organism>
<evidence type="ECO:0008006" key="3">
    <source>
        <dbReference type="Google" id="ProtNLM"/>
    </source>
</evidence>
<dbReference type="Proteomes" id="UP000016662">
    <property type="component" value="Unassembled WGS sequence"/>
</dbReference>
<dbReference type="EMBL" id="AWVF01000006">
    <property type="protein sequence ID" value="ERJ97566.1"/>
    <property type="molecule type" value="Genomic_DNA"/>
</dbReference>
<reference evidence="1 2" key="1">
    <citation type="submission" date="2013-07" db="EMBL/GenBank/DDBJ databases">
        <authorList>
            <person name="Weinstock G."/>
            <person name="Sodergren E."/>
            <person name="Wylie T."/>
            <person name="Fulton L."/>
            <person name="Fulton R."/>
            <person name="Fronick C."/>
            <person name="O'Laughlin M."/>
            <person name="Godfrey J."/>
            <person name="Miner T."/>
            <person name="Herter B."/>
            <person name="Appelbaum E."/>
            <person name="Cordes M."/>
            <person name="Lek S."/>
            <person name="Wollam A."/>
            <person name="Pepin K.H."/>
            <person name="Palsikar V.B."/>
            <person name="Mitreva M."/>
            <person name="Wilson R.K."/>
        </authorList>
    </citation>
    <scope>NUCLEOTIDE SEQUENCE [LARGE SCALE GENOMIC DNA]</scope>
    <source>
        <strain evidence="1 2">ATCC 27760</strain>
    </source>
</reference>
<dbReference type="RefSeq" id="WP_021683522.1">
    <property type="nucleotide sequence ID" value="NZ_KI260489.1"/>
</dbReference>
<comment type="caution">
    <text evidence="1">The sequence shown here is derived from an EMBL/GenBank/DDBJ whole genome shotgun (WGS) entry which is preliminary data.</text>
</comment>
<protein>
    <recommendedName>
        <fullName evidence="3">Cytoplasmic protein</fullName>
    </recommendedName>
</protein>
<name>U2KGC3_9FIRM</name>
<dbReference type="HOGENOM" id="CLU_101277_0_0_9"/>
<gene>
    <name evidence="1" type="ORF">RUMCAL_00046</name>
</gene>
<dbReference type="AlphaFoldDB" id="U2KGC3"/>
<proteinExistence type="predicted"/>
<dbReference type="eggNOG" id="ENOG502Z9ZE">
    <property type="taxonomic scope" value="Bacteria"/>
</dbReference>
<accession>U2KGC3</accession>
<evidence type="ECO:0000313" key="2">
    <source>
        <dbReference type="Proteomes" id="UP000016662"/>
    </source>
</evidence>
<dbReference type="InterPro" id="IPR014858">
    <property type="entry name" value="BrxB"/>
</dbReference>
<keyword evidence="2" id="KW-1185">Reference proteome</keyword>